<dbReference type="STRING" id="545694.TREPR_0280"/>
<keyword evidence="10" id="KW-1185">Reference proteome</keyword>
<dbReference type="HOGENOM" id="CLU_000445_114_15_12"/>
<keyword evidence="4" id="KW-0808">Transferase</keyword>
<dbReference type="InterPro" id="IPR035965">
    <property type="entry name" value="PAS-like_dom_sf"/>
</dbReference>
<dbReference type="PANTHER" id="PTHR43047">
    <property type="entry name" value="TWO-COMPONENT HISTIDINE PROTEIN KINASE"/>
    <property type="match status" value="1"/>
</dbReference>
<dbReference type="PANTHER" id="PTHR43047:SF72">
    <property type="entry name" value="OSMOSENSING HISTIDINE PROTEIN KINASE SLN1"/>
    <property type="match status" value="1"/>
</dbReference>
<dbReference type="RefSeq" id="WP_015709714.1">
    <property type="nucleotide sequence ID" value="NC_015578.1"/>
</dbReference>
<evidence type="ECO:0000256" key="6">
    <source>
        <dbReference type="PROSITE-ProRule" id="PRU00169"/>
    </source>
</evidence>
<evidence type="ECO:0000256" key="4">
    <source>
        <dbReference type="ARBA" id="ARBA00022679"/>
    </source>
</evidence>
<proteinExistence type="predicted"/>
<dbReference type="InterPro" id="IPR011006">
    <property type="entry name" value="CheY-like_superfamily"/>
</dbReference>
<dbReference type="FunFam" id="3.30.565.10:FF:000010">
    <property type="entry name" value="Sensor histidine kinase RcsC"/>
    <property type="match status" value="1"/>
</dbReference>
<dbReference type="KEGG" id="tpi:TREPR_0280"/>
<dbReference type="Pfam" id="PF00072">
    <property type="entry name" value="Response_reg"/>
    <property type="match status" value="1"/>
</dbReference>
<dbReference type="GO" id="GO:0005886">
    <property type="term" value="C:plasma membrane"/>
    <property type="evidence" value="ECO:0007669"/>
    <property type="project" value="TreeGrafter"/>
</dbReference>
<dbReference type="SMART" id="SM00387">
    <property type="entry name" value="HATPase_c"/>
    <property type="match status" value="1"/>
</dbReference>
<evidence type="ECO:0000313" key="9">
    <source>
        <dbReference type="EMBL" id="AEF86486.1"/>
    </source>
</evidence>
<evidence type="ECO:0000259" key="7">
    <source>
        <dbReference type="PROSITE" id="PS50109"/>
    </source>
</evidence>
<dbReference type="PROSITE" id="PS50110">
    <property type="entry name" value="RESPONSE_REGULATORY"/>
    <property type="match status" value="1"/>
</dbReference>
<dbReference type="CDD" id="cd17546">
    <property type="entry name" value="REC_hyHK_CKI1_RcsC-like"/>
    <property type="match status" value="1"/>
</dbReference>
<dbReference type="InterPro" id="IPR036890">
    <property type="entry name" value="HATPase_C_sf"/>
</dbReference>
<dbReference type="InterPro" id="IPR013656">
    <property type="entry name" value="PAS_4"/>
</dbReference>
<evidence type="ECO:0000256" key="3">
    <source>
        <dbReference type="ARBA" id="ARBA00022553"/>
    </source>
</evidence>
<dbReference type="GO" id="GO:0000155">
    <property type="term" value="F:phosphorelay sensor kinase activity"/>
    <property type="evidence" value="ECO:0007669"/>
    <property type="project" value="InterPro"/>
</dbReference>
<dbReference type="EC" id="2.7.13.3" evidence="2"/>
<dbReference type="Pfam" id="PF08448">
    <property type="entry name" value="PAS_4"/>
    <property type="match status" value="1"/>
</dbReference>
<keyword evidence="3 6" id="KW-0597">Phosphoprotein</keyword>
<evidence type="ECO:0000256" key="1">
    <source>
        <dbReference type="ARBA" id="ARBA00000085"/>
    </source>
</evidence>
<name>F5YNX2_TREPZ</name>
<dbReference type="InterPro" id="IPR003594">
    <property type="entry name" value="HATPase_dom"/>
</dbReference>
<dbReference type="CDD" id="cd00082">
    <property type="entry name" value="HisKA"/>
    <property type="match status" value="1"/>
</dbReference>
<dbReference type="Gene3D" id="3.40.50.2300">
    <property type="match status" value="1"/>
</dbReference>
<keyword evidence="5 9" id="KW-0418">Kinase</keyword>
<dbReference type="GO" id="GO:0009927">
    <property type="term" value="F:histidine phosphotransfer kinase activity"/>
    <property type="evidence" value="ECO:0007669"/>
    <property type="project" value="TreeGrafter"/>
</dbReference>
<dbReference type="InterPro" id="IPR001789">
    <property type="entry name" value="Sig_transdc_resp-reg_receiver"/>
</dbReference>
<dbReference type="SMART" id="SM00448">
    <property type="entry name" value="REC"/>
    <property type="match status" value="1"/>
</dbReference>
<feature type="domain" description="Response regulatory" evidence="8">
    <location>
        <begin position="431"/>
        <end position="552"/>
    </location>
</feature>
<accession>F5YNX2</accession>
<dbReference type="eggNOG" id="COG0642">
    <property type="taxonomic scope" value="Bacteria"/>
</dbReference>
<dbReference type="SMART" id="SM00388">
    <property type="entry name" value="HisKA"/>
    <property type="match status" value="1"/>
</dbReference>
<reference evidence="9 10" key="2">
    <citation type="journal article" date="2011" name="ISME J.">
        <title>RNA-seq reveals cooperative metabolic interactions between two termite-gut spirochete species in co-culture.</title>
        <authorList>
            <person name="Rosenthal A.Z."/>
            <person name="Matson E.G."/>
            <person name="Eldar A."/>
            <person name="Leadbetter J.R."/>
        </authorList>
    </citation>
    <scope>NUCLEOTIDE SEQUENCE [LARGE SCALE GENOMIC DNA]</scope>
    <source>
        <strain evidence="10">ATCC BAA-887 / DSM 12427 / ZAS-2</strain>
    </source>
</reference>
<protein>
    <recommendedName>
        <fullName evidence="2">histidine kinase</fullName>
        <ecNumber evidence="2">2.7.13.3</ecNumber>
    </recommendedName>
</protein>
<dbReference type="Pfam" id="PF02518">
    <property type="entry name" value="HATPase_c"/>
    <property type="match status" value="1"/>
</dbReference>
<sequence>MLILLLVLCIFLFIAVIILLLLLQKKIRLSRNLDKLFKDRIRELEQKVLASDAVFSVIPDLICIKNPEGRIILSNKSFEQFLNLAHDEVEGALDTELFVKDLDNFLKYREKENEVVASKETISIEEELYSPYYKTRRLFETIKTPVIYRGETGAVLSIARDITARRAAELDAQEASKAKSEFLSRMSHEIRTPLNAIIGMTKIARKSIENPVKAAASIDQVSAASAHLLDLINNILDISKIESGKFEVASEPFNIKEALEEIYIINDSRCKEKQIHFKINTEDFEALNVWGDKLRIKQILINLLGNAVKFTPKEGRISLFITRTLETDSSITLEFSVSDDGIGMTPEQQHKLFNAFQQADSSIAGRFGGTGLGLAISQNLVNLMGGQISVESKLNEGTTFRFSLTLEKAEARQADPEPDTKPSELDLTGKHILLAEDVEINRIVLMELLSDTHVEFTEAENGKIAVDAFSAAQSGYFDLIFMDIHMPIMDGYEATQIIRTMDRSDAASIPIIALSANAYREDIDKALAAGMNGHTAKPIDLDAIKKLLYDFLVKTK</sequence>
<dbReference type="SUPFAM" id="SSF47384">
    <property type="entry name" value="Homodimeric domain of signal transducing histidine kinase"/>
    <property type="match status" value="1"/>
</dbReference>
<dbReference type="AlphaFoldDB" id="F5YNX2"/>
<dbReference type="InterPro" id="IPR005467">
    <property type="entry name" value="His_kinase_dom"/>
</dbReference>
<reference evidence="10" key="1">
    <citation type="submission" date="2009-12" db="EMBL/GenBank/DDBJ databases">
        <title>Complete sequence of Treponema primitia strain ZAS-2.</title>
        <authorList>
            <person name="Tetu S.G."/>
            <person name="Matson E."/>
            <person name="Ren Q."/>
            <person name="Seshadri R."/>
            <person name="Elbourne L."/>
            <person name="Hassan K.A."/>
            <person name="Durkin A."/>
            <person name="Radune D."/>
            <person name="Mohamoud Y."/>
            <person name="Shay R."/>
            <person name="Jin S."/>
            <person name="Zhang X."/>
            <person name="Lucey K."/>
            <person name="Ballor N.R."/>
            <person name="Ottesen E."/>
            <person name="Rosenthal R."/>
            <person name="Allen A."/>
            <person name="Leadbetter J.R."/>
            <person name="Paulsen I.T."/>
        </authorList>
    </citation>
    <scope>NUCLEOTIDE SEQUENCE [LARGE SCALE GENOMIC DNA]</scope>
    <source>
        <strain evidence="10">ATCC BAA-887 / DSM 12427 / ZAS-2</strain>
    </source>
</reference>
<organism evidence="9 10">
    <name type="scientific">Treponema primitia (strain ATCC BAA-887 / DSM 12427 / ZAS-2)</name>
    <dbReference type="NCBI Taxonomy" id="545694"/>
    <lineage>
        <taxon>Bacteria</taxon>
        <taxon>Pseudomonadati</taxon>
        <taxon>Spirochaetota</taxon>
        <taxon>Spirochaetia</taxon>
        <taxon>Spirochaetales</taxon>
        <taxon>Treponemataceae</taxon>
        <taxon>Treponema</taxon>
    </lineage>
</organism>
<dbReference type="InterPro" id="IPR004358">
    <property type="entry name" value="Sig_transdc_His_kin-like_C"/>
</dbReference>
<evidence type="ECO:0000259" key="8">
    <source>
        <dbReference type="PROSITE" id="PS50110"/>
    </source>
</evidence>
<dbReference type="Gene3D" id="1.10.287.130">
    <property type="match status" value="1"/>
</dbReference>
<feature type="domain" description="Histidine kinase" evidence="7">
    <location>
        <begin position="185"/>
        <end position="408"/>
    </location>
</feature>
<dbReference type="Pfam" id="PF00512">
    <property type="entry name" value="HisKA"/>
    <property type="match status" value="1"/>
</dbReference>
<dbReference type="PROSITE" id="PS50109">
    <property type="entry name" value="HIS_KIN"/>
    <property type="match status" value="1"/>
</dbReference>
<dbReference type="Gene3D" id="3.30.450.20">
    <property type="entry name" value="PAS domain"/>
    <property type="match status" value="1"/>
</dbReference>
<dbReference type="EMBL" id="CP001843">
    <property type="protein sequence ID" value="AEF86486.1"/>
    <property type="molecule type" value="Genomic_DNA"/>
</dbReference>
<gene>
    <name evidence="9" type="ordered locus">TREPR_0280</name>
</gene>
<evidence type="ECO:0000313" key="10">
    <source>
        <dbReference type="Proteomes" id="UP000009223"/>
    </source>
</evidence>
<dbReference type="SUPFAM" id="SSF55785">
    <property type="entry name" value="PYP-like sensor domain (PAS domain)"/>
    <property type="match status" value="1"/>
</dbReference>
<dbReference type="OrthoDB" id="6192248at2"/>
<dbReference type="Gene3D" id="3.30.565.10">
    <property type="entry name" value="Histidine kinase-like ATPase, C-terminal domain"/>
    <property type="match status" value="1"/>
</dbReference>
<dbReference type="InterPro" id="IPR000014">
    <property type="entry name" value="PAS"/>
</dbReference>
<dbReference type="Proteomes" id="UP000009223">
    <property type="component" value="Chromosome"/>
</dbReference>
<feature type="modified residue" description="4-aspartylphosphate" evidence="6">
    <location>
        <position position="483"/>
    </location>
</feature>
<dbReference type="InterPro" id="IPR036097">
    <property type="entry name" value="HisK_dim/P_sf"/>
</dbReference>
<comment type="catalytic activity">
    <reaction evidence="1">
        <text>ATP + protein L-histidine = ADP + protein N-phospho-L-histidine.</text>
        <dbReference type="EC" id="2.7.13.3"/>
    </reaction>
</comment>
<dbReference type="CDD" id="cd16922">
    <property type="entry name" value="HATPase_EvgS-ArcB-TorS-like"/>
    <property type="match status" value="1"/>
</dbReference>
<dbReference type="SUPFAM" id="SSF55874">
    <property type="entry name" value="ATPase domain of HSP90 chaperone/DNA topoisomerase II/histidine kinase"/>
    <property type="match status" value="1"/>
</dbReference>
<dbReference type="CDD" id="cd00130">
    <property type="entry name" value="PAS"/>
    <property type="match status" value="1"/>
</dbReference>
<dbReference type="NCBIfam" id="TIGR00229">
    <property type="entry name" value="sensory_box"/>
    <property type="match status" value="1"/>
</dbReference>
<dbReference type="SUPFAM" id="SSF52172">
    <property type="entry name" value="CheY-like"/>
    <property type="match status" value="1"/>
</dbReference>
<dbReference type="InterPro" id="IPR003661">
    <property type="entry name" value="HisK_dim/P_dom"/>
</dbReference>
<evidence type="ECO:0000256" key="5">
    <source>
        <dbReference type="ARBA" id="ARBA00022777"/>
    </source>
</evidence>
<evidence type="ECO:0000256" key="2">
    <source>
        <dbReference type="ARBA" id="ARBA00012438"/>
    </source>
</evidence>
<dbReference type="PRINTS" id="PR00344">
    <property type="entry name" value="BCTRLSENSOR"/>
</dbReference>